<protein>
    <submittedName>
        <fullName evidence="1">Uncharacterized protein</fullName>
    </submittedName>
</protein>
<accession>A0A428BNI2</accession>
<comment type="caution">
    <text evidence="1">The sequence shown here is derived from an EMBL/GenBank/DDBJ whole genome shotgun (WGS) entry which is preliminary data.</text>
</comment>
<evidence type="ECO:0000313" key="2">
    <source>
        <dbReference type="Proteomes" id="UP000267593"/>
    </source>
</evidence>
<sequence length="243" mass="27403">MIDGEFMMKKLALVAVLLGMALLTLTGCFTKSSRRFIEGKAAELSEVYPTENLEDLFEKFPDGFQIRITDTEKKDENSPTIIYQTVLNGISETKEIKGEITKESSFENSDGKIEKEMLYKGNVYYKDGSLHLSEGSTSNNKEKGDLKHSRLLMQEFSISRSSLKGLEVVRKGYSLETGSASITYKLKNEQVNTYLGLEKDDQINMDINIPEPTVSGKNYGYSIAFRKDRLYHSEGIVGKLEEN</sequence>
<gene>
    <name evidence="1" type="ORF">D8863_08310</name>
</gene>
<dbReference type="AlphaFoldDB" id="A0A428BNI2"/>
<dbReference type="Proteomes" id="UP000267593">
    <property type="component" value="Unassembled WGS sequence"/>
</dbReference>
<evidence type="ECO:0000313" key="1">
    <source>
        <dbReference type="EMBL" id="RSI65786.1"/>
    </source>
</evidence>
<dbReference type="EMBL" id="RJNJ01000009">
    <property type="protein sequence ID" value="RSI65786.1"/>
    <property type="molecule type" value="Genomic_DNA"/>
</dbReference>
<organism evidence="1 2">
    <name type="scientific">Streptococcus oralis</name>
    <dbReference type="NCBI Taxonomy" id="1303"/>
    <lineage>
        <taxon>Bacteria</taxon>
        <taxon>Bacillati</taxon>
        <taxon>Bacillota</taxon>
        <taxon>Bacilli</taxon>
        <taxon>Lactobacillales</taxon>
        <taxon>Streptococcaceae</taxon>
        <taxon>Streptococcus</taxon>
    </lineage>
</organism>
<proteinExistence type="predicted"/>
<reference evidence="1 2" key="1">
    <citation type="submission" date="2018-11" db="EMBL/GenBank/DDBJ databases">
        <title>Species Designations Belie Phenotypic and Genotypic Heterogeneity in Oral Streptococci.</title>
        <authorList>
            <person name="Velsko I."/>
        </authorList>
    </citation>
    <scope>NUCLEOTIDE SEQUENCE [LARGE SCALE GENOMIC DNA]</scope>
    <source>
        <strain evidence="1 2">BCC63</strain>
    </source>
</reference>
<name>A0A428BNI2_STROR</name>